<evidence type="ECO:0000313" key="2">
    <source>
        <dbReference type="Proteomes" id="UP001187471"/>
    </source>
</evidence>
<evidence type="ECO:0000313" key="1">
    <source>
        <dbReference type="EMBL" id="KAK2990765.1"/>
    </source>
</evidence>
<sequence>MALFLLRSTLFPQVLEISLNSPSNTRILGLHINLHELDQKDESVSAYLQRAQFISDELSATGRPISIEDFNVYVFHGLKSDFEDLVTTLNARTEPVSFSELHSLLLSHEFLHSENLTKLQLSSSFTSSVPDTQPLAHISNRNSHPNSTFHSSSTYFNHCQGGHGNGSCRNNRGCRGHNN</sequence>
<protein>
    <recommendedName>
        <fullName evidence="3">UBN2 domain-containing protein</fullName>
    </recommendedName>
</protein>
<accession>A0AA88UME2</accession>
<evidence type="ECO:0008006" key="3">
    <source>
        <dbReference type="Google" id="ProtNLM"/>
    </source>
</evidence>
<keyword evidence="2" id="KW-1185">Reference proteome</keyword>
<dbReference type="Proteomes" id="UP001187471">
    <property type="component" value="Unassembled WGS sequence"/>
</dbReference>
<comment type="caution">
    <text evidence="1">The sequence shown here is derived from an EMBL/GenBank/DDBJ whole genome shotgun (WGS) entry which is preliminary data.</text>
</comment>
<organism evidence="1 2">
    <name type="scientific">Escallonia rubra</name>
    <dbReference type="NCBI Taxonomy" id="112253"/>
    <lineage>
        <taxon>Eukaryota</taxon>
        <taxon>Viridiplantae</taxon>
        <taxon>Streptophyta</taxon>
        <taxon>Embryophyta</taxon>
        <taxon>Tracheophyta</taxon>
        <taxon>Spermatophyta</taxon>
        <taxon>Magnoliopsida</taxon>
        <taxon>eudicotyledons</taxon>
        <taxon>Gunneridae</taxon>
        <taxon>Pentapetalae</taxon>
        <taxon>asterids</taxon>
        <taxon>campanulids</taxon>
        <taxon>Escalloniales</taxon>
        <taxon>Escalloniaceae</taxon>
        <taxon>Escallonia</taxon>
    </lineage>
</organism>
<name>A0AA88UME2_9ASTE</name>
<dbReference type="PANTHER" id="PTHR47481">
    <property type="match status" value="1"/>
</dbReference>
<dbReference type="EMBL" id="JAVXUO010000621">
    <property type="protein sequence ID" value="KAK2990765.1"/>
    <property type="molecule type" value="Genomic_DNA"/>
</dbReference>
<dbReference type="AlphaFoldDB" id="A0AA88UME2"/>
<dbReference type="PANTHER" id="PTHR47481:SF43">
    <property type="entry name" value="RETROTRANSPOSON COPIA-LIKE N-TERMINAL DOMAIN-CONTAINING PROTEIN"/>
    <property type="match status" value="1"/>
</dbReference>
<reference evidence="1" key="1">
    <citation type="submission" date="2022-12" db="EMBL/GenBank/DDBJ databases">
        <title>Draft genome assemblies for two species of Escallonia (Escalloniales).</title>
        <authorList>
            <person name="Chanderbali A."/>
            <person name="Dervinis C."/>
            <person name="Anghel I."/>
            <person name="Soltis D."/>
            <person name="Soltis P."/>
            <person name="Zapata F."/>
        </authorList>
    </citation>
    <scope>NUCLEOTIDE SEQUENCE</scope>
    <source>
        <strain evidence="1">UCBG92.1500</strain>
        <tissue evidence="1">Leaf</tissue>
    </source>
</reference>
<gene>
    <name evidence="1" type="ORF">RJ640_007435</name>
</gene>
<proteinExistence type="predicted"/>